<dbReference type="Gene3D" id="2.30.30.90">
    <property type="match status" value="1"/>
</dbReference>
<accession>A0A1Q2HPN9</accession>
<dbReference type="Pfam" id="PF04023">
    <property type="entry name" value="FeoA"/>
    <property type="match status" value="1"/>
</dbReference>
<dbReference type="InterPro" id="IPR038157">
    <property type="entry name" value="FeoA_core_dom"/>
</dbReference>
<dbReference type="InterPro" id="IPR007167">
    <property type="entry name" value="Fe-transptr_FeoA-like"/>
</dbReference>
<keyword evidence="4" id="KW-1185">Reference proteome</keyword>
<gene>
    <name evidence="3" type="ORF">L21SP3_01144</name>
</gene>
<dbReference type="RefSeq" id="WP_077539939.1">
    <property type="nucleotide sequence ID" value="NZ_CP019633.1"/>
</dbReference>
<dbReference type="AlphaFoldDB" id="A0A1Q2HPN9"/>
<name>A0A1Q2HPN9_9BACT</name>
<dbReference type="PANTHER" id="PTHR43151">
    <property type="entry name" value="FEOA FAMILY PROTEIN"/>
    <property type="match status" value="1"/>
</dbReference>
<dbReference type="GO" id="GO:0046914">
    <property type="term" value="F:transition metal ion binding"/>
    <property type="evidence" value="ECO:0007669"/>
    <property type="project" value="InterPro"/>
</dbReference>
<evidence type="ECO:0000313" key="3">
    <source>
        <dbReference type="EMBL" id="AQQ09340.1"/>
    </source>
</evidence>
<dbReference type="PANTHER" id="PTHR43151:SF1">
    <property type="entry name" value="SSR2333 PROTEIN"/>
    <property type="match status" value="1"/>
</dbReference>
<evidence type="ECO:0000256" key="1">
    <source>
        <dbReference type="ARBA" id="ARBA00023004"/>
    </source>
</evidence>
<dbReference type="KEGG" id="pbu:L21SP3_01144"/>
<dbReference type="EMBL" id="CP019633">
    <property type="protein sequence ID" value="AQQ09340.1"/>
    <property type="molecule type" value="Genomic_DNA"/>
</dbReference>
<evidence type="ECO:0000259" key="2">
    <source>
        <dbReference type="SMART" id="SM00899"/>
    </source>
</evidence>
<dbReference type="OrthoDB" id="9811076at2"/>
<protein>
    <submittedName>
        <fullName evidence="3">FeoA domain protein</fullName>
    </submittedName>
</protein>
<dbReference type="SMART" id="SM00899">
    <property type="entry name" value="FeoA"/>
    <property type="match status" value="1"/>
</dbReference>
<organism evidence="3 4">
    <name type="scientific">Sedimentisphaera cyanobacteriorum</name>
    <dbReference type="NCBI Taxonomy" id="1940790"/>
    <lineage>
        <taxon>Bacteria</taxon>
        <taxon>Pseudomonadati</taxon>
        <taxon>Planctomycetota</taxon>
        <taxon>Phycisphaerae</taxon>
        <taxon>Sedimentisphaerales</taxon>
        <taxon>Sedimentisphaeraceae</taxon>
        <taxon>Sedimentisphaera</taxon>
    </lineage>
</organism>
<sequence length="79" mass="8265">MNNKKTLLNIKAGKTVIVSSISSGHRLQRRLSEMGVVPGTAIKVLQNSSAGPLLLEIKGTKTALGRGASDAIIVREIGV</sequence>
<reference evidence="4" key="1">
    <citation type="submission" date="2017-02" db="EMBL/GenBank/DDBJ databases">
        <title>Comparative genomics and description of representatives of a novel lineage of planctomycetes thriving in anoxic sediments.</title>
        <authorList>
            <person name="Spring S."/>
            <person name="Bunk B."/>
            <person name="Sproer C."/>
            <person name="Klenk H.-P."/>
        </authorList>
    </citation>
    <scope>NUCLEOTIDE SEQUENCE [LARGE SCALE GENOMIC DNA]</scope>
    <source>
        <strain evidence="4">L21-RPul-D3</strain>
    </source>
</reference>
<keyword evidence="1" id="KW-0408">Iron</keyword>
<dbReference type="Proteomes" id="UP000188273">
    <property type="component" value="Chromosome"/>
</dbReference>
<dbReference type="InterPro" id="IPR053184">
    <property type="entry name" value="FeoA-like"/>
</dbReference>
<dbReference type="STRING" id="1940790.L21SP3_01144"/>
<dbReference type="InterPro" id="IPR008988">
    <property type="entry name" value="Transcriptional_repressor_C"/>
</dbReference>
<proteinExistence type="predicted"/>
<dbReference type="SUPFAM" id="SSF50037">
    <property type="entry name" value="C-terminal domain of transcriptional repressors"/>
    <property type="match status" value="1"/>
</dbReference>
<evidence type="ECO:0000313" key="4">
    <source>
        <dbReference type="Proteomes" id="UP000188273"/>
    </source>
</evidence>
<feature type="domain" description="Ferrous iron transporter FeoA-like" evidence="2">
    <location>
        <begin position="5"/>
        <end position="76"/>
    </location>
</feature>